<evidence type="ECO:0000256" key="7">
    <source>
        <dbReference type="PIRNR" id="PIRNR000368"/>
    </source>
</evidence>
<name>A0ABU3U149_9FIRM</name>
<dbReference type="Pfam" id="PF13353">
    <property type="entry name" value="Fer4_12"/>
    <property type="match status" value="1"/>
</dbReference>
<proteinExistence type="inferred from homology"/>
<keyword evidence="5" id="KW-0408">Iron</keyword>
<evidence type="ECO:0000256" key="6">
    <source>
        <dbReference type="ARBA" id="ARBA00023014"/>
    </source>
</evidence>
<comment type="function">
    <text evidence="7">Activation of anaerobic ribonucleoside-triphosphate reductase under anaerobic conditions by generation of an organic free radical, using S-adenosylmethionine and reduced flavodoxin as cosubstrates to produce 5'-deoxy-adenosine.</text>
</comment>
<sequence length="188" mass="21328">MGFLNLASVRPCTEAEGPGKRFAIWVQGCRRKCPGCCNPEMQELRRNTIVDTADLIRLIQTARENHEIEGVSLIGGEPLLQAEGLSEIAVWCQSEGLSVLVFTGYTYQTLQTSEDKSVQLLLKHTDILVDGPFLQELYDEKRTWVGSQNQHVIFLTDRYTPGVEYEYSDRTMELLISDKDILINGWPF</sequence>
<dbReference type="InterPro" id="IPR013785">
    <property type="entry name" value="Aldolase_TIM"/>
</dbReference>
<evidence type="ECO:0000256" key="1">
    <source>
        <dbReference type="ARBA" id="ARBA00001966"/>
    </source>
</evidence>
<accession>A0ABU3U149</accession>
<dbReference type="InterPro" id="IPR007197">
    <property type="entry name" value="rSAM"/>
</dbReference>
<dbReference type="SFLD" id="SFLDG01063">
    <property type="entry name" value="activating_enzymes__group_1"/>
    <property type="match status" value="1"/>
</dbReference>
<dbReference type="InterPro" id="IPR012837">
    <property type="entry name" value="NrdG"/>
</dbReference>
<keyword evidence="2" id="KW-0004">4Fe-4S</keyword>
<evidence type="ECO:0000313" key="8">
    <source>
        <dbReference type="EMBL" id="MDU8689293.1"/>
    </source>
</evidence>
<keyword evidence="7" id="KW-0560">Oxidoreductase</keyword>
<gene>
    <name evidence="8" type="ORF">RX402_11180</name>
</gene>
<dbReference type="Gene3D" id="3.20.20.70">
    <property type="entry name" value="Aldolase class I"/>
    <property type="match status" value="1"/>
</dbReference>
<protein>
    <recommendedName>
        <fullName evidence="7">Anaerobic ribonucleoside-triphosphate reductase-activating protein</fullName>
        <ecNumber evidence="7">1.97.1.-</ecNumber>
    </recommendedName>
</protein>
<keyword evidence="4" id="KW-0479">Metal-binding</keyword>
<dbReference type="PANTHER" id="PTHR30352:SF2">
    <property type="entry name" value="ANAEROBIC RIBONUCLEOSIDE-TRIPHOSPHATE REDUCTASE-ACTIVATING PROTEIN"/>
    <property type="match status" value="1"/>
</dbReference>
<dbReference type="SFLD" id="SFLDG01066">
    <property type="entry name" value="organic_radical-activating_enz"/>
    <property type="match status" value="1"/>
</dbReference>
<dbReference type="SUPFAM" id="SSF102114">
    <property type="entry name" value="Radical SAM enzymes"/>
    <property type="match status" value="1"/>
</dbReference>
<comment type="cofactor">
    <cofactor evidence="1">
        <name>[4Fe-4S] cluster</name>
        <dbReference type="ChEBI" id="CHEBI:49883"/>
    </cofactor>
</comment>
<dbReference type="SFLD" id="SFLDS00029">
    <property type="entry name" value="Radical_SAM"/>
    <property type="match status" value="1"/>
</dbReference>
<evidence type="ECO:0000256" key="4">
    <source>
        <dbReference type="ARBA" id="ARBA00022723"/>
    </source>
</evidence>
<organism evidence="8 9">
    <name type="scientific">Faecalibacterium wellingii</name>
    <dbReference type="NCBI Taxonomy" id="2929491"/>
    <lineage>
        <taxon>Bacteria</taxon>
        <taxon>Bacillati</taxon>
        <taxon>Bacillota</taxon>
        <taxon>Clostridia</taxon>
        <taxon>Eubacteriales</taxon>
        <taxon>Oscillospiraceae</taxon>
        <taxon>Faecalibacterium</taxon>
    </lineage>
</organism>
<dbReference type="RefSeq" id="WP_249238161.1">
    <property type="nucleotide sequence ID" value="NZ_CP094473.1"/>
</dbReference>
<dbReference type="InterPro" id="IPR058240">
    <property type="entry name" value="rSAM_sf"/>
</dbReference>
<dbReference type="Proteomes" id="UP001263246">
    <property type="component" value="Unassembled WGS sequence"/>
</dbReference>
<dbReference type="PANTHER" id="PTHR30352">
    <property type="entry name" value="PYRUVATE FORMATE-LYASE-ACTIVATING ENZYME"/>
    <property type="match status" value="1"/>
</dbReference>
<comment type="similarity">
    <text evidence="7">Belongs to the organic radical-activating enzymes family.</text>
</comment>
<reference evidence="8 9" key="1">
    <citation type="submission" date="2023-10" db="EMBL/GenBank/DDBJ databases">
        <title>Host Genetic Regulation of Human Gut Microbial Structural Variation.</title>
        <authorList>
            <person name="Harmsen H.J.M."/>
        </authorList>
    </citation>
    <scope>NUCLEOTIDE SEQUENCE [LARGE SCALE GENOMIC DNA]</scope>
    <source>
        <strain evidence="8 9">HTF-F</strain>
    </source>
</reference>
<keyword evidence="6" id="KW-0411">Iron-sulfur</keyword>
<keyword evidence="9" id="KW-1185">Reference proteome</keyword>
<comment type="caution">
    <text evidence="8">The sequence shown here is derived from an EMBL/GenBank/DDBJ whole genome shotgun (WGS) entry which is preliminary data.</text>
</comment>
<keyword evidence="3" id="KW-0949">S-adenosyl-L-methionine</keyword>
<evidence type="ECO:0000313" key="9">
    <source>
        <dbReference type="Proteomes" id="UP001263246"/>
    </source>
</evidence>
<evidence type="ECO:0000256" key="5">
    <source>
        <dbReference type="ARBA" id="ARBA00023004"/>
    </source>
</evidence>
<dbReference type="EMBL" id="JAWHPR010000006">
    <property type="protein sequence ID" value="MDU8689293.1"/>
    <property type="molecule type" value="Genomic_DNA"/>
</dbReference>
<dbReference type="EC" id="1.97.1.-" evidence="7"/>
<dbReference type="SFLD" id="SFLDF00299">
    <property type="entry name" value="anaerobic_ribonucleoside-triph"/>
    <property type="match status" value="1"/>
</dbReference>
<evidence type="ECO:0000256" key="3">
    <source>
        <dbReference type="ARBA" id="ARBA00022691"/>
    </source>
</evidence>
<dbReference type="PIRSF" id="PIRSF000368">
    <property type="entry name" value="NrdG"/>
    <property type="match status" value="1"/>
</dbReference>
<dbReference type="InterPro" id="IPR034457">
    <property type="entry name" value="Organic_radical-activating"/>
</dbReference>
<evidence type="ECO:0000256" key="2">
    <source>
        <dbReference type="ARBA" id="ARBA00022485"/>
    </source>
</evidence>